<accession>A0A8B6BML8</accession>
<name>A0A8B6BML8_MYTGA</name>
<evidence type="ECO:0000313" key="3">
    <source>
        <dbReference type="EMBL" id="VDH92213.1"/>
    </source>
</evidence>
<dbReference type="OrthoDB" id="10452134at2759"/>
<protein>
    <submittedName>
        <fullName evidence="3">Uncharacterized protein</fullName>
    </submittedName>
</protein>
<reference evidence="3" key="1">
    <citation type="submission" date="2018-11" db="EMBL/GenBank/DDBJ databases">
        <authorList>
            <person name="Alioto T."/>
            <person name="Alioto T."/>
        </authorList>
    </citation>
    <scope>NUCLEOTIDE SEQUENCE</scope>
</reference>
<proteinExistence type="predicted"/>
<gene>
    <name evidence="3" type="ORF">MGAL_10B028289</name>
</gene>
<dbReference type="Proteomes" id="UP000596742">
    <property type="component" value="Unassembled WGS sequence"/>
</dbReference>
<organism evidence="3 4">
    <name type="scientific">Mytilus galloprovincialis</name>
    <name type="common">Mediterranean mussel</name>
    <dbReference type="NCBI Taxonomy" id="29158"/>
    <lineage>
        <taxon>Eukaryota</taxon>
        <taxon>Metazoa</taxon>
        <taxon>Spiralia</taxon>
        <taxon>Lophotrochozoa</taxon>
        <taxon>Mollusca</taxon>
        <taxon>Bivalvia</taxon>
        <taxon>Autobranchia</taxon>
        <taxon>Pteriomorphia</taxon>
        <taxon>Mytilida</taxon>
        <taxon>Mytiloidea</taxon>
        <taxon>Mytilidae</taxon>
        <taxon>Mytilinae</taxon>
        <taxon>Mytilus</taxon>
    </lineage>
</organism>
<evidence type="ECO:0000256" key="2">
    <source>
        <dbReference type="SAM" id="Phobius"/>
    </source>
</evidence>
<keyword evidence="2" id="KW-0472">Membrane</keyword>
<evidence type="ECO:0000256" key="1">
    <source>
        <dbReference type="SAM" id="MobiDB-lite"/>
    </source>
</evidence>
<dbReference type="AlphaFoldDB" id="A0A8B6BML8"/>
<keyword evidence="2" id="KW-0812">Transmembrane</keyword>
<keyword evidence="2" id="KW-1133">Transmembrane helix</keyword>
<feature type="non-terminal residue" evidence="3">
    <location>
        <position position="1"/>
    </location>
</feature>
<keyword evidence="4" id="KW-1185">Reference proteome</keyword>
<feature type="transmembrane region" description="Helical" evidence="2">
    <location>
        <begin position="7"/>
        <end position="28"/>
    </location>
</feature>
<comment type="caution">
    <text evidence="3">The sequence shown here is derived from an EMBL/GenBank/DDBJ whole genome shotgun (WGS) entry which is preliminary data.</text>
</comment>
<evidence type="ECO:0000313" key="4">
    <source>
        <dbReference type="Proteomes" id="UP000596742"/>
    </source>
</evidence>
<feature type="region of interest" description="Disordered" evidence="1">
    <location>
        <begin position="194"/>
        <end position="217"/>
    </location>
</feature>
<dbReference type="EMBL" id="UYJE01000311">
    <property type="protein sequence ID" value="VDH92213.1"/>
    <property type="molecule type" value="Genomic_DNA"/>
</dbReference>
<sequence>ISYAHNIYAYIFGGVGAFAIVSLCTMFYKIRCYRSTQVGIAQVFETNSIAEVNEFESVYEEIDEIVLDEFIQQSNRSNIHVDEISSSSSSTDKNPESNLDDYLNPYQLILQTTEHHTYKSISDFIGVAAIERRDDSACVDMNNPTYVEQDEHIRKSVDVSKSLCLKYSDLEIDGKQVRNDIDSYENTRIFRNDVQKERKSSPQPKSSTEYAEIIHTG</sequence>